<proteinExistence type="predicted"/>
<evidence type="ECO:0000313" key="3">
    <source>
        <dbReference type="Proteomes" id="UP000609172"/>
    </source>
</evidence>
<protein>
    <submittedName>
        <fullName evidence="2">Alpha/beta hydrolase</fullName>
    </submittedName>
</protein>
<organism evidence="2 3">
    <name type="scientific">Flavobacterium agrisoli</name>
    <dbReference type="NCBI Taxonomy" id="2793066"/>
    <lineage>
        <taxon>Bacteria</taxon>
        <taxon>Pseudomonadati</taxon>
        <taxon>Bacteroidota</taxon>
        <taxon>Flavobacteriia</taxon>
        <taxon>Flavobacteriales</taxon>
        <taxon>Flavobacteriaceae</taxon>
        <taxon>Flavobacterium</taxon>
    </lineage>
</organism>
<dbReference type="InterPro" id="IPR051044">
    <property type="entry name" value="MAG_DAG_Lipase"/>
</dbReference>
<name>A0A934UJ11_9FLAO</name>
<keyword evidence="3" id="KW-1185">Reference proteome</keyword>
<keyword evidence="2" id="KW-0378">Hydrolase</keyword>
<dbReference type="InterPro" id="IPR022742">
    <property type="entry name" value="Hydrolase_4"/>
</dbReference>
<dbReference type="GO" id="GO:0016787">
    <property type="term" value="F:hydrolase activity"/>
    <property type="evidence" value="ECO:0007669"/>
    <property type="project" value="UniProtKB-KW"/>
</dbReference>
<dbReference type="Gene3D" id="3.40.50.1820">
    <property type="entry name" value="alpha/beta hydrolase"/>
    <property type="match status" value="1"/>
</dbReference>
<dbReference type="InterPro" id="IPR029058">
    <property type="entry name" value="AB_hydrolase_fold"/>
</dbReference>
<gene>
    <name evidence="2" type="ORF">I5M07_03985</name>
</gene>
<dbReference type="PANTHER" id="PTHR11614">
    <property type="entry name" value="PHOSPHOLIPASE-RELATED"/>
    <property type="match status" value="1"/>
</dbReference>
<comment type="caution">
    <text evidence="2">The sequence shown here is derived from an EMBL/GenBank/DDBJ whole genome shotgun (WGS) entry which is preliminary data.</text>
</comment>
<accession>A0A934UJ11</accession>
<dbReference type="Proteomes" id="UP000609172">
    <property type="component" value="Unassembled WGS sequence"/>
</dbReference>
<sequence>MKELVYKEDVLKDNFEQTTLILNDDYEGKVTATLVRKKTEERSSKAVLYLHGFNDYFFQKSMANEFVKNEFYFYALDLRKYGRSILSHQKINNVRDLEEYFEEIDAALKVIQKEQNTHVILAGHSTGGLIITLYAAARKKSNLFSALYCNSPFYDMNLPHYLKKYAIPMVAKVGEKFPDLRISGGFSEFYGLSLHQAHFGEWDYNLDWKPNKANPIHAGWIAAIHKGHCQIKKGVELDKPILIMHSDKSVFPSEWSEEMFTGDAILNIHDIVANAQKIKAPQKNIIGIENGMHDLVLSQQKAREKVYSILFDWLDKNVML</sequence>
<dbReference type="AlphaFoldDB" id="A0A934UJ11"/>
<dbReference type="SUPFAM" id="SSF53474">
    <property type="entry name" value="alpha/beta-Hydrolases"/>
    <property type="match status" value="1"/>
</dbReference>
<evidence type="ECO:0000259" key="1">
    <source>
        <dbReference type="Pfam" id="PF12146"/>
    </source>
</evidence>
<evidence type="ECO:0000313" key="2">
    <source>
        <dbReference type="EMBL" id="MBK0368988.1"/>
    </source>
</evidence>
<dbReference type="Pfam" id="PF12146">
    <property type="entry name" value="Hydrolase_4"/>
    <property type="match status" value="1"/>
</dbReference>
<dbReference type="EMBL" id="JAEHFV010000001">
    <property type="protein sequence ID" value="MBK0368988.1"/>
    <property type="molecule type" value="Genomic_DNA"/>
</dbReference>
<feature type="domain" description="Serine aminopeptidase S33" evidence="1">
    <location>
        <begin position="44"/>
        <end position="249"/>
    </location>
</feature>
<reference evidence="2" key="1">
    <citation type="submission" date="2020-12" db="EMBL/GenBank/DDBJ databases">
        <title>Bacterial novel species Flavobacterium sp. SE-1-e isolated from soil.</title>
        <authorList>
            <person name="Jung H.-Y."/>
        </authorList>
    </citation>
    <scope>NUCLEOTIDE SEQUENCE</scope>
    <source>
        <strain evidence="2">SE-1-e</strain>
    </source>
</reference>
<dbReference type="RefSeq" id="WP_200104900.1">
    <property type="nucleotide sequence ID" value="NZ_JAEHFV010000001.1"/>
</dbReference>